<evidence type="ECO:0000313" key="6">
    <source>
        <dbReference type="Proteomes" id="UP000524535"/>
    </source>
</evidence>
<feature type="domain" description="SF4 helicase" evidence="1">
    <location>
        <begin position="149"/>
        <end position="213"/>
    </location>
</feature>
<keyword evidence="3" id="KW-0547">Nucleotide-binding</keyword>
<gene>
    <name evidence="3" type="ORF">GGE31_001868</name>
    <name evidence="2" type="ORF">GGE33_001868</name>
    <name evidence="4" type="ORF">GGE35_001868</name>
</gene>
<comment type="caution">
    <text evidence="3">The sequence shown here is derived from an EMBL/GenBank/DDBJ whole genome shotgun (WGS) entry which is preliminary data.</text>
</comment>
<proteinExistence type="predicted"/>
<dbReference type="PANTHER" id="PTHR30153:SF2">
    <property type="entry name" value="REPLICATIVE DNA HELICASE"/>
    <property type="match status" value="1"/>
</dbReference>
<dbReference type="Proteomes" id="UP000524535">
    <property type="component" value="Unassembled WGS sequence"/>
</dbReference>
<dbReference type="EMBL" id="JACIGY010000002">
    <property type="protein sequence ID" value="MBB4411363.1"/>
    <property type="molecule type" value="Genomic_DNA"/>
</dbReference>
<organism evidence="3 6">
    <name type="scientific">Aliirhizobium cellulosilyticum</name>
    <dbReference type="NCBI Taxonomy" id="393664"/>
    <lineage>
        <taxon>Bacteria</taxon>
        <taxon>Pseudomonadati</taxon>
        <taxon>Pseudomonadota</taxon>
        <taxon>Alphaproteobacteria</taxon>
        <taxon>Hyphomicrobiales</taxon>
        <taxon>Rhizobiaceae</taxon>
        <taxon>Aliirhizobium</taxon>
    </lineage>
</organism>
<dbReference type="SUPFAM" id="SSF52540">
    <property type="entry name" value="P-loop containing nucleoside triphosphate hydrolases"/>
    <property type="match status" value="1"/>
</dbReference>
<dbReference type="Gene3D" id="3.40.50.300">
    <property type="entry name" value="P-loop containing nucleotide triphosphate hydrolases"/>
    <property type="match status" value="1"/>
</dbReference>
<dbReference type="NCBIfam" id="NF004629">
    <property type="entry name" value="PRK05973.1"/>
    <property type="match status" value="1"/>
</dbReference>
<accession>A0A7W6TD91</accession>
<dbReference type="EMBL" id="JACIGW010000002">
    <property type="protein sequence ID" value="MBB4348126.1"/>
    <property type="molecule type" value="Genomic_DNA"/>
</dbReference>
<evidence type="ECO:0000313" key="3">
    <source>
        <dbReference type="EMBL" id="MBB4411363.1"/>
    </source>
</evidence>
<dbReference type="GO" id="GO:0003678">
    <property type="term" value="F:DNA helicase activity"/>
    <property type="evidence" value="ECO:0007669"/>
    <property type="project" value="InterPro"/>
</dbReference>
<dbReference type="GO" id="GO:0005524">
    <property type="term" value="F:ATP binding"/>
    <property type="evidence" value="ECO:0007669"/>
    <property type="project" value="InterPro"/>
</dbReference>
<dbReference type="EMBL" id="JACIHM010000002">
    <property type="protein sequence ID" value="MBB4446052.1"/>
    <property type="molecule type" value="Genomic_DNA"/>
</dbReference>
<dbReference type="RefSeq" id="WP_183822556.1">
    <property type="nucleotide sequence ID" value="NZ_JACIGW010000002.1"/>
</dbReference>
<protein>
    <submittedName>
        <fullName evidence="3">Replicative DNA helicase</fullName>
    </submittedName>
</protein>
<dbReference type="InterPro" id="IPR027417">
    <property type="entry name" value="P-loop_NTPase"/>
</dbReference>
<dbReference type="Proteomes" id="UP000520770">
    <property type="component" value="Unassembled WGS sequence"/>
</dbReference>
<evidence type="ECO:0000313" key="7">
    <source>
        <dbReference type="Proteomes" id="UP000576087"/>
    </source>
</evidence>
<feature type="domain" description="SF4 helicase" evidence="1">
    <location>
        <begin position="59"/>
        <end position="117"/>
    </location>
</feature>
<keyword evidence="6" id="KW-1185">Reference proteome</keyword>
<dbReference type="InterPro" id="IPR007694">
    <property type="entry name" value="DNA_helicase_DnaB-like_C"/>
</dbReference>
<evidence type="ECO:0000313" key="2">
    <source>
        <dbReference type="EMBL" id="MBB4348126.1"/>
    </source>
</evidence>
<dbReference type="PANTHER" id="PTHR30153">
    <property type="entry name" value="REPLICATIVE DNA HELICASE DNAB"/>
    <property type="match status" value="1"/>
</dbReference>
<evidence type="ECO:0000313" key="4">
    <source>
        <dbReference type="EMBL" id="MBB4446052.1"/>
    </source>
</evidence>
<keyword evidence="3" id="KW-0378">Hydrolase</keyword>
<dbReference type="AlphaFoldDB" id="A0A7W6TD91"/>
<dbReference type="GO" id="GO:0005829">
    <property type="term" value="C:cytosol"/>
    <property type="evidence" value="ECO:0007669"/>
    <property type="project" value="TreeGrafter"/>
</dbReference>
<dbReference type="GO" id="GO:0006260">
    <property type="term" value="P:DNA replication"/>
    <property type="evidence" value="ECO:0007669"/>
    <property type="project" value="InterPro"/>
</dbReference>
<reference evidence="5 6" key="1">
    <citation type="submission" date="2020-08" db="EMBL/GenBank/DDBJ databases">
        <title>Genomic Encyclopedia of Type Strains, Phase IV (KMG-V): Genome sequencing to study the core and pangenomes of soil and plant-associated prokaryotes.</title>
        <authorList>
            <person name="Whitman W."/>
        </authorList>
    </citation>
    <scope>NUCLEOTIDE SEQUENCE [LARGE SCALE GENOMIC DNA]</scope>
    <source>
        <strain evidence="3 6">SEMIA 444</strain>
        <strain evidence="2 5">SEMIA 448</strain>
        <strain evidence="4 7">SEMIA 452</strain>
    </source>
</reference>
<dbReference type="Proteomes" id="UP000576087">
    <property type="component" value="Unassembled WGS sequence"/>
</dbReference>
<keyword evidence="3" id="KW-0347">Helicase</keyword>
<keyword evidence="3" id="KW-0067">ATP-binding</keyword>
<sequence length="237" mass="26033">MKLSAPIYHLKRKAKALSRQQSIPLNAALDRIARTEGCKSWSLLAARHAAASPASELYQQLKHGDLVLIGARPGLGKTLMALELALEAMKGGSRAFFFTLEYTQAQIAERLLRLGTELSRYGDRFVSDCSDGVCADYIIKATEDAAPGTLIVVDYLQLLDQQRSTPPLDQQISALQSFARSKGLIIVFVSQISRSYDPKDKPFPTLDDVRLANPVDLAAFDKTCFLNESGVRFQANA</sequence>
<evidence type="ECO:0000259" key="1">
    <source>
        <dbReference type="Pfam" id="PF03796"/>
    </source>
</evidence>
<dbReference type="Pfam" id="PF03796">
    <property type="entry name" value="DnaB_C"/>
    <property type="match status" value="2"/>
</dbReference>
<evidence type="ECO:0000313" key="5">
    <source>
        <dbReference type="Proteomes" id="UP000520770"/>
    </source>
</evidence>
<name>A0A7W6TD91_9HYPH</name>